<name>A0A918H6X9_9ACTN</name>
<dbReference type="Gene3D" id="1.10.4080.10">
    <property type="entry name" value="ADP-ribosylation/Crystallin J1"/>
    <property type="match status" value="1"/>
</dbReference>
<organism evidence="4 5">
    <name type="scientific">Streptomyces phaeofaciens</name>
    <dbReference type="NCBI Taxonomy" id="68254"/>
    <lineage>
        <taxon>Bacteria</taxon>
        <taxon>Bacillati</taxon>
        <taxon>Actinomycetota</taxon>
        <taxon>Actinomycetes</taxon>
        <taxon>Kitasatosporales</taxon>
        <taxon>Streptomycetaceae</taxon>
        <taxon>Streptomyces</taxon>
    </lineage>
</organism>
<keyword evidence="3" id="KW-0479">Metal-binding</keyword>
<dbReference type="EMBL" id="BMSA01000003">
    <property type="protein sequence ID" value="GGT42993.1"/>
    <property type="molecule type" value="Genomic_DNA"/>
</dbReference>
<dbReference type="AlphaFoldDB" id="A0A918H6X9"/>
<evidence type="ECO:0000256" key="3">
    <source>
        <dbReference type="PIRSR" id="PIRSR605502-1"/>
    </source>
</evidence>
<reference evidence="4" key="2">
    <citation type="submission" date="2020-09" db="EMBL/GenBank/DDBJ databases">
        <authorList>
            <person name="Sun Q."/>
            <person name="Ohkuma M."/>
        </authorList>
    </citation>
    <scope>NUCLEOTIDE SEQUENCE</scope>
    <source>
        <strain evidence="4">JCM 4125</strain>
    </source>
</reference>
<comment type="similarity">
    <text evidence="1">Belongs to the ADP-ribosylglycohydrolase family.</text>
</comment>
<evidence type="ECO:0000313" key="4">
    <source>
        <dbReference type="EMBL" id="GGT42993.1"/>
    </source>
</evidence>
<gene>
    <name evidence="4" type="ORF">GCM10010226_19650</name>
</gene>
<keyword evidence="3" id="KW-0460">Magnesium</keyword>
<accession>A0A918H6X9</accession>
<dbReference type="InterPro" id="IPR005502">
    <property type="entry name" value="Ribosyl_crysJ1"/>
</dbReference>
<comment type="caution">
    <text evidence="4">The sequence shown here is derived from an EMBL/GenBank/DDBJ whole genome shotgun (WGS) entry which is preliminary data.</text>
</comment>
<dbReference type="InterPro" id="IPR050792">
    <property type="entry name" value="ADP-ribosylglycohydrolase"/>
</dbReference>
<dbReference type="PANTHER" id="PTHR16222:SF24">
    <property type="entry name" value="ADP-RIBOSYLHYDROLASE ARH3"/>
    <property type="match status" value="1"/>
</dbReference>
<keyword evidence="5" id="KW-1185">Reference proteome</keyword>
<feature type="binding site" evidence="3">
    <location>
        <position position="82"/>
    </location>
    <ligand>
        <name>Mg(2+)</name>
        <dbReference type="ChEBI" id="CHEBI:18420"/>
        <label>1</label>
    </ligand>
</feature>
<dbReference type="RefSeq" id="WP_189709775.1">
    <property type="nucleotide sequence ID" value="NZ_BMSA01000003.1"/>
</dbReference>
<dbReference type="Proteomes" id="UP000646776">
    <property type="component" value="Unassembled WGS sequence"/>
</dbReference>
<proteinExistence type="inferred from homology"/>
<feature type="binding site" evidence="3">
    <location>
        <position position="278"/>
    </location>
    <ligand>
        <name>Mg(2+)</name>
        <dbReference type="ChEBI" id="CHEBI:18420"/>
        <label>1</label>
    </ligand>
</feature>
<dbReference type="GO" id="GO:0016787">
    <property type="term" value="F:hydrolase activity"/>
    <property type="evidence" value="ECO:0007669"/>
    <property type="project" value="UniProtKB-KW"/>
</dbReference>
<keyword evidence="2" id="KW-0378">Hydrolase</keyword>
<reference evidence="4" key="1">
    <citation type="journal article" date="2014" name="Int. J. Syst. Evol. Microbiol.">
        <title>Complete genome sequence of Corynebacterium casei LMG S-19264T (=DSM 44701T), isolated from a smear-ripened cheese.</title>
        <authorList>
            <consortium name="US DOE Joint Genome Institute (JGI-PGF)"/>
            <person name="Walter F."/>
            <person name="Albersmeier A."/>
            <person name="Kalinowski J."/>
            <person name="Ruckert C."/>
        </authorList>
    </citation>
    <scope>NUCLEOTIDE SEQUENCE</scope>
    <source>
        <strain evidence="4">JCM 4125</strain>
    </source>
</reference>
<protein>
    <submittedName>
        <fullName evidence="4">Ribosylglycohydrolase</fullName>
    </submittedName>
</protein>
<feature type="binding site" evidence="3">
    <location>
        <position position="280"/>
    </location>
    <ligand>
        <name>Mg(2+)</name>
        <dbReference type="ChEBI" id="CHEBI:18420"/>
        <label>1</label>
    </ligand>
</feature>
<dbReference type="PANTHER" id="PTHR16222">
    <property type="entry name" value="ADP-RIBOSYLGLYCOHYDROLASE"/>
    <property type="match status" value="1"/>
</dbReference>
<feature type="binding site" evidence="3">
    <location>
        <position position="83"/>
    </location>
    <ligand>
        <name>Mg(2+)</name>
        <dbReference type="ChEBI" id="CHEBI:18420"/>
        <label>1</label>
    </ligand>
</feature>
<sequence>MTGHGRAAADVPDPAVTPALAPPVASAADRAIGCVVGSAVGDALGAPFEFGPAGAFSARFPAPGHGGEMCGGGGWDPGEATDDTQMAVLVGESLLECGGLEPADVFRRFRRWAAADPKDIGLQTEAVLGSGDPWDTAAALHFQVSQRAAGNGALMRAATSAVRFAPHGPAATLDAGRRLAALTHGDRAAWEGTALFHELVRTALTGADPLAALPAALAEVDPAHRARYATVLAADWDPDLATEFNGAVWPCLGSAVWALRTTSSYEEAVRAAVDLGGDTDTVAAVTGGLAGAVYGADAVPERWTAALHVPLPGFGDRVLRLAELTALAVELAAG</sequence>
<comment type="cofactor">
    <cofactor evidence="3">
        <name>Mg(2+)</name>
        <dbReference type="ChEBI" id="CHEBI:18420"/>
    </cofactor>
    <text evidence="3">Binds 2 magnesium ions per subunit.</text>
</comment>
<feature type="binding site" evidence="3">
    <location>
        <position position="81"/>
    </location>
    <ligand>
        <name>Mg(2+)</name>
        <dbReference type="ChEBI" id="CHEBI:18420"/>
        <label>1</label>
    </ligand>
</feature>
<evidence type="ECO:0000313" key="5">
    <source>
        <dbReference type="Proteomes" id="UP000646776"/>
    </source>
</evidence>
<dbReference type="SUPFAM" id="SSF101478">
    <property type="entry name" value="ADP-ribosylglycohydrolase"/>
    <property type="match status" value="1"/>
</dbReference>
<dbReference type="Pfam" id="PF03747">
    <property type="entry name" value="ADP_ribosyl_GH"/>
    <property type="match status" value="1"/>
</dbReference>
<evidence type="ECO:0000256" key="1">
    <source>
        <dbReference type="ARBA" id="ARBA00010702"/>
    </source>
</evidence>
<dbReference type="InterPro" id="IPR036705">
    <property type="entry name" value="Ribosyl_crysJ1_sf"/>
</dbReference>
<evidence type="ECO:0000256" key="2">
    <source>
        <dbReference type="ARBA" id="ARBA00022801"/>
    </source>
</evidence>
<feature type="binding site" evidence="3">
    <location>
        <position position="281"/>
    </location>
    <ligand>
        <name>Mg(2+)</name>
        <dbReference type="ChEBI" id="CHEBI:18420"/>
        <label>1</label>
    </ligand>
</feature>
<dbReference type="GO" id="GO:0046872">
    <property type="term" value="F:metal ion binding"/>
    <property type="evidence" value="ECO:0007669"/>
    <property type="project" value="UniProtKB-KW"/>
</dbReference>